<gene>
    <name evidence="2" type="ORF">EI97DRAFT_440451</name>
</gene>
<dbReference type="RefSeq" id="XP_033656494.1">
    <property type="nucleotide sequence ID" value="XM_033799631.1"/>
</dbReference>
<keyword evidence="3" id="KW-1185">Reference proteome</keyword>
<dbReference type="Pfam" id="PF11951">
    <property type="entry name" value="Fungal_trans_2"/>
    <property type="match status" value="1"/>
</dbReference>
<dbReference type="EMBL" id="ML986487">
    <property type="protein sequence ID" value="KAF2278955.1"/>
    <property type="molecule type" value="Genomic_DNA"/>
</dbReference>
<organism evidence="2 3">
    <name type="scientific">Westerdykella ornata</name>
    <dbReference type="NCBI Taxonomy" id="318751"/>
    <lineage>
        <taxon>Eukaryota</taxon>
        <taxon>Fungi</taxon>
        <taxon>Dikarya</taxon>
        <taxon>Ascomycota</taxon>
        <taxon>Pezizomycotina</taxon>
        <taxon>Dothideomycetes</taxon>
        <taxon>Pleosporomycetidae</taxon>
        <taxon>Pleosporales</taxon>
        <taxon>Sporormiaceae</taxon>
        <taxon>Westerdykella</taxon>
    </lineage>
</organism>
<dbReference type="AlphaFoldDB" id="A0A6A6JRS8"/>
<feature type="region of interest" description="Disordered" evidence="1">
    <location>
        <begin position="85"/>
        <end position="117"/>
    </location>
</feature>
<accession>A0A6A6JRS8</accession>
<dbReference type="PANTHER" id="PTHR37540">
    <property type="entry name" value="TRANSCRIPTION FACTOR (ACR-2), PUTATIVE-RELATED-RELATED"/>
    <property type="match status" value="1"/>
</dbReference>
<evidence type="ECO:0000313" key="2">
    <source>
        <dbReference type="EMBL" id="KAF2278955.1"/>
    </source>
</evidence>
<feature type="compositionally biased region" description="Basic residues" evidence="1">
    <location>
        <begin position="10"/>
        <end position="19"/>
    </location>
</feature>
<dbReference type="InterPro" id="IPR021858">
    <property type="entry name" value="Fun_TF"/>
</dbReference>
<dbReference type="OrthoDB" id="415825at2759"/>
<dbReference type="PANTHER" id="PTHR37540:SF5">
    <property type="entry name" value="TRANSCRIPTION FACTOR DOMAIN-CONTAINING PROTEIN"/>
    <property type="match status" value="1"/>
</dbReference>
<feature type="region of interest" description="Disordered" evidence="1">
    <location>
        <begin position="1"/>
        <end position="26"/>
    </location>
</feature>
<sequence>MTSTNEPKPTKKRTGRKRLPPLAPGPTLQFLVASHPDDFKADNTMRNVRSHVMYKHRGEHYGIRRSHSASYRSKSTEIEAKARAFTRTPSPRAAESGGRSVESGLFAPPSSGGKSAAWDTEFHDMLSQTTSANPLRNLATRIIAAITVEQARSTPPVFGHVSEYPFPRRNSWENDSLEDVKTLYIQNNESCHHDEPWMRFVCSTRMSFLGNLTATCVFIDLADGLLDDSPITVYAKTKLLSMIKESLLEAETSTSDFTVLSILHLLASEICGSGEDVFDAHMEGLVRIIHRRGGLKYLGAEGRIAAFLAVYMLTFTILRSQSEPSLLHDFVPELLQPPAVLKKPPISPLFAPNGDLSVLYSSCSDGCYQILCDMHELTNTFIHRWTYTTERYPQSSLELASYDLHMQQIYSRLLLRPPTDPHTDPDWTYESCRLAALIYCRSIVQGVPLSDSAGVMHASSRDDPGAPSGVTLLSALHQALGCTDTNSDWGDLYGVCLWVCLVGGAASWHSCAQPADAAGYASQRHEDEDRAAAWARKRFALFSVKSSLACGFHQASAMLEMQRRMLRVQRLIAVKGGIASQ</sequence>
<protein>
    <recommendedName>
        <fullName evidence="4">Tachykinin family protein</fullName>
    </recommendedName>
</protein>
<proteinExistence type="predicted"/>
<dbReference type="Proteomes" id="UP000800097">
    <property type="component" value="Unassembled WGS sequence"/>
</dbReference>
<name>A0A6A6JRS8_WESOR</name>
<evidence type="ECO:0008006" key="4">
    <source>
        <dbReference type="Google" id="ProtNLM"/>
    </source>
</evidence>
<dbReference type="GeneID" id="54552806"/>
<reference evidence="2" key="1">
    <citation type="journal article" date="2020" name="Stud. Mycol.">
        <title>101 Dothideomycetes genomes: a test case for predicting lifestyles and emergence of pathogens.</title>
        <authorList>
            <person name="Haridas S."/>
            <person name="Albert R."/>
            <person name="Binder M."/>
            <person name="Bloem J."/>
            <person name="Labutti K."/>
            <person name="Salamov A."/>
            <person name="Andreopoulos B."/>
            <person name="Baker S."/>
            <person name="Barry K."/>
            <person name="Bills G."/>
            <person name="Bluhm B."/>
            <person name="Cannon C."/>
            <person name="Castanera R."/>
            <person name="Culley D."/>
            <person name="Daum C."/>
            <person name="Ezra D."/>
            <person name="Gonzalez J."/>
            <person name="Henrissat B."/>
            <person name="Kuo A."/>
            <person name="Liang C."/>
            <person name="Lipzen A."/>
            <person name="Lutzoni F."/>
            <person name="Magnuson J."/>
            <person name="Mondo S."/>
            <person name="Nolan M."/>
            <person name="Ohm R."/>
            <person name="Pangilinan J."/>
            <person name="Park H.-J."/>
            <person name="Ramirez L."/>
            <person name="Alfaro M."/>
            <person name="Sun H."/>
            <person name="Tritt A."/>
            <person name="Yoshinaga Y."/>
            <person name="Zwiers L.-H."/>
            <person name="Turgeon B."/>
            <person name="Goodwin S."/>
            <person name="Spatafora J."/>
            <person name="Crous P."/>
            <person name="Grigoriev I."/>
        </authorList>
    </citation>
    <scope>NUCLEOTIDE SEQUENCE</scope>
    <source>
        <strain evidence="2">CBS 379.55</strain>
    </source>
</reference>
<evidence type="ECO:0000313" key="3">
    <source>
        <dbReference type="Proteomes" id="UP000800097"/>
    </source>
</evidence>
<evidence type="ECO:0000256" key="1">
    <source>
        <dbReference type="SAM" id="MobiDB-lite"/>
    </source>
</evidence>